<dbReference type="CDD" id="cd01335">
    <property type="entry name" value="Radical_SAM"/>
    <property type="match status" value="1"/>
</dbReference>
<feature type="domain" description="Radical SAM core" evidence="5">
    <location>
        <begin position="25"/>
        <end position="86"/>
    </location>
</feature>
<comment type="caution">
    <text evidence="6">The sequence shown here is derived from an EMBL/GenBank/DDBJ whole genome shotgun (WGS) entry which is preliminary data.</text>
</comment>
<keyword evidence="3" id="KW-0408">Iron</keyword>
<dbReference type="GO" id="GO:0046872">
    <property type="term" value="F:metal ion binding"/>
    <property type="evidence" value="ECO:0007669"/>
    <property type="project" value="UniProtKB-KW"/>
</dbReference>
<evidence type="ECO:0000256" key="3">
    <source>
        <dbReference type="ARBA" id="ARBA00023004"/>
    </source>
</evidence>
<dbReference type="SUPFAM" id="SSF102114">
    <property type="entry name" value="Radical SAM enzymes"/>
    <property type="match status" value="1"/>
</dbReference>
<dbReference type="GO" id="GO:0003824">
    <property type="term" value="F:catalytic activity"/>
    <property type="evidence" value="ECO:0007669"/>
    <property type="project" value="InterPro"/>
</dbReference>
<keyword evidence="2" id="KW-0479">Metal-binding</keyword>
<evidence type="ECO:0000259" key="5">
    <source>
        <dbReference type="Pfam" id="PF04055"/>
    </source>
</evidence>
<dbReference type="GO" id="GO:0051536">
    <property type="term" value="F:iron-sulfur cluster binding"/>
    <property type="evidence" value="ECO:0007669"/>
    <property type="project" value="UniProtKB-KW"/>
</dbReference>
<evidence type="ECO:0000256" key="2">
    <source>
        <dbReference type="ARBA" id="ARBA00022723"/>
    </source>
</evidence>
<gene>
    <name evidence="6" type="ORF">S03H2_66090</name>
</gene>
<dbReference type="InterPro" id="IPR058240">
    <property type="entry name" value="rSAM_sf"/>
</dbReference>
<dbReference type="SFLD" id="SFLDS00029">
    <property type="entry name" value="Radical_SAM"/>
    <property type="match status" value="1"/>
</dbReference>
<evidence type="ECO:0000256" key="4">
    <source>
        <dbReference type="ARBA" id="ARBA00023014"/>
    </source>
</evidence>
<dbReference type="AlphaFoldDB" id="X1J981"/>
<dbReference type="InterPro" id="IPR013785">
    <property type="entry name" value="Aldolase_TIM"/>
</dbReference>
<keyword evidence="4" id="KW-0411">Iron-sulfur</keyword>
<accession>X1J981</accession>
<reference evidence="6" key="1">
    <citation type="journal article" date="2014" name="Front. Microbiol.">
        <title>High frequency of phylogenetically diverse reductive dehalogenase-homologous genes in deep subseafloor sedimentary metagenomes.</title>
        <authorList>
            <person name="Kawai M."/>
            <person name="Futagami T."/>
            <person name="Toyoda A."/>
            <person name="Takaki Y."/>
            <person name="Nishi S."/>
            <person name="Hori S."/>
            <person name="Arai W."/>
            <person name="Tsubouchi T."/>
            <person name="Morono Y."/>
            <person name="Uchiyama I."/>
            <person name="Ito T."/>
            <person name="Fujiyama A."/>
            <person name="Inagaki F."/>
            <person name="Takami H."/>
        </authorList>
    </citation>
    <scope>NUCLEOTIDE SEQUENCE</scope>
    <source>
        <strain evidence="6">Expedition CK06-06</strain>
    </source>
</reference>
<evidence type="ECO:0000313" key="6">
    <source>
        <dbReference type="EMBL" id="GAH78040.1"/>
    </source>
</evidence>
<dbReference type="InterPro" id="IPR007197">
    <property type="entry name" value="rSAM"/>
</dbReference>
<organism evidence="6">
    <name type="scientific">marine sediment metagenome</name>
    <dbReference type="NCBI Taxonomy" id="412755"/>
    <lineage>
        <taxon>unclassified sequences</taxon>
        <taxon>metagenomes</taxon>
        <taxon>ecological metagenomes</taxon>
    </lineage>
</organism>
<proteinExistence type="predicted"/>
<dbReference type="Pfam" id="PF04055">
    <property type="entry name" value="Radical_SAM"/>
    <property type="match status" value="1"/>
</dbReference>
<keyword evidence="1" id="KW-0949">S-adenosyl-L-methionine</keyword>
<evidence type="ECO:0000256" key="1">
    <source>
        <dbReference type="ARBA" id="ARBA00022691"/>
    </source>
</evidence>
<dbReference type="EMBL" id="BARU01043117">
    <property type="protein sequence ID" value="GAH78040.1"/>
    <property type="molecule type" value="Genomic_DNA"/>
</dbReference>
<protein>
    <recommendedName>
        <fullName evidence="5">Radical SAM core domain-containing protein</fullName>
    </recommendedName>
</protein>
<dbReference type="PANTHER" id="PTHR11228:SF7">
    <property type="entry name" value="PQQA PEPTIDE CYCLASE"/>
    <property type="match status" value="1"/>
</dbReference>
<dbReference type="PANTHER" id="PTHR11228">
    <property type="entry name" value="RADICAL SAM DOMAIN PROTEIN"/>
    <property type="match status" value="1"/>
</dbReference>
<sequence length="87" mass="9657">LDAVKLIQRGICNYVINRPLVVSFEVTLSCNCNCRHCDLGGIIKDEKQLKPDDYARLSRLLNPPVVQISGGEPLLRKDIVAVVKAIK</sequence>
<feature type="non-terminal residue" evidence="6">
    <location>
        <position position="1"/>
    </location>
</feature>
<dbReference type="InterPro" id="IPR050377">
    <property type="entry name" value="Radical_SAM_PqqE_MftC-like"/>
</dbReference>
<name>X1J981_9ZZZZ</name>
<dbReference type="Gene3D" id="3.20.20.70">
    <property type="entry name" value="Aldolase class I"/>
    <property type="match status" value="1"/>
</dbReference>